<dbReference type="Proteomes" id="UP001458946">
    <property type="component" value="Unassembled WGS sequence"/>
</dbReference>
<reference evidence="6 7" key="1">
    <citation type="submission" date="2024-02" db="EMBL/GenBank/DDBJ databases">
        <title>Deinococcus xinjiangensis NBRC 107630.</title>
        <authorList>
            <person name="Ichikawa N."/>
            <person name="Katano-Makiyama Y."/>
            <person name="Hidaka K."/>
        </authorList>
    </citation>
    <scope>NUCLEOTIDE SEQUENCE [LARGE SCALE GENOMIC DNA]</scope>
    <source>
        <strain evidence="6 7">NBRC 107630</strain>
    </source>
</reference>
<evidence type="ECO:0000256" key="2">
    <source>
        <dbReference type="ARBA" id="ARBA00022741"/>
    </source>
</evidence>
<keyword evidence="1" id="KW-0808">Transferase</keyword>
<proteinExistence type="predicted"/>
<evidence type="ECO:0000256" key="4">
    <source>
        <dbReference type="ARBA" id="ARBA00022840"/>
    </source>
</evidence>
<gene>
    <name evidence="6" type="ORF">Dxin01_03816</name>
</gene>
<sequence>MKVKDDGGRTHELLAELGAGGQGSVYTTQDERYVVKVLRLKDDGARERWLSRLSAVRTLPLEDLMIARPIRLLAPPHVGYVMERVPGSQPLSALCQVPHGEPSPGEWFVKTGGLGLRLKVLARTAGLLGRLHARGLVYGDLSPANVLFDQEGKVILIDADNVRYASRPLDEQVLTAWFAAPEVYAGRSGVNSLTDAFSFAAVAFQTLTLLHPLLGDQVSQEDPDAEEAALKGEWPWVDHPHDTRNRSDTGLSRELILTPTLRELAEQTFGAGLSDPLARPGLAAWEDALWEALDRLLTCPHCGAEADFALEECPWCAQSRGPYVLAGLHVVNDEVLSQAGAPSGRIPTLHLSTVVIGTDGPRSIQPRHFTGGAGEDRHVELSFQEGRLSLRSLDQQNYVLRREQGDKDDVHVEHAGRPKRFPLAPGRSAWQLHLGEVSGQHRLVTFDLVAGETA</sequence>
<dbReference type="EMBL" id="BAABRN010000083">
    <property type="protein sequence ID" value="GAA5504048.1"/>
    <property type="molecule type" value="Genomic_DNA"/>
</dbReference>
<evidence type="ECO:0000313" key="6">
    <source>
        <dbReference type="EMBL" id="GAA5504048.1"/>
    </source>
</evidence>
<dbReference type="InterPro" id="IPR011009">
    <property type="entry name" value="Kinase-like_dom_sf"/>
</dbReference>
<dbReference type="InterPro" id="IPR000719">
    <property type="entry name" value="Prot_kinase_dom"/>
</dbReference>
<protein>
    <recommendedName>
        <fullName evidence="5">Protein kinase domain-containing protein</fullName>
    </recommendedName>
</protein>
<name>A0ABP9VIX0_9DEIO</name>
<keyword evidence="7" id="KW-1185">Reference proteome</keyword>
<keyword evidence="3" id="KW-0418">Kinase</keyword>
<dbReference type="PANTHER" id="PTHR43289:SF6">
    <property type="entry name" value="SERINE_THREONINE-PROTEIN KINASE NEKL-3"/>
    <property type="match status" value="1"/>
</dbReference>
<dbReference type="Gene3D" id="1.10.510.10">
    <property type="entry name" value="Transferase(Phosphotransferase) domain 1"/>
    <property type="match status" value="1"/>
</dbReference>
<keyword evidence="2" id="KW-0547">Nucleotide-binding</keyword>
<evidence type="ECO:0000259" key="5">
    <source>
        <dbReference type="PROSITE" id="PS50011"/>
    </source>
</evidence>
<evidence type="ECO:0000256" key="3">
    <source>
        <dbReference type="ARBA" id="ARBA00022777"/>
    </source>
</evidence>
<dbReference type="RefSeq" id="WP_353544013.1">
    <property type="nucleotide sequence ID" value="NZ_BAABRN010000083.1"/>
</dbReference>
<accession>A0ABP9VIX0</accession>
<dbReference type="PANTHER" id="PTHR43289">
    <property type="entry name" value="MITOGEN-ACTIVATED PROTEIN KINASE KINASE KINASE 20-RELATED"/>
    <property type="match status" value="1"/>
</dbReference>
<dbReference type="PROSITE" id="PS50011">
    <property type="entry name" value="PROTEIN_KINASE_DOM"/>
    <property type="match status" value="1"/>
</dbReference>
<dbReference type="PROSITE" id="PS00109">
    <property type="entry name" value="PROTEIN_KINASE_TYR"/>
    <property type="match status" value="1"/>
</dbReference>
<feature type="domain" description="Protein kinase" evidence="5">
    <location>
        <begin position="11"/>
        <end position="297"/>
    </location>
</feature>
<keyword evidence="4" id="KW-0067">ATP-binding</keyword>
<dbReference type="InterPro" id="IPR008266">
    <property type="entry name" value="Tyr_kinase_AS"/>
</dbReference>
<dbReference type="Pfam" id="PF00069">
    <property type="entry name" value="Pkinase"/>
    <property type="match status" value="1"/>
</dbReference>
<comment type="caution">
    <text evidence="6">The sequence shown here is derived from an EMBL/GenBank/DDBJ whole genome shotgun (WGS) entry which is preliminary data.</text>
</comment>
<dbReference type="SUPFAM" id="SSF56112">
    <property type="entry name" value="Protein kinase-like (PK-like)"/>
    <property type="match status" value="1"/>
</dbReference>
<evidence type="ECO:0000313" key="7">
    <source>
        <dbReference type="Proteomes" id="UP001458946"/>
    </source>
</evidence>
<organism evidence="6 7">
    <name type="scientific">Deinococcus xinjiangensis</name>
    <dbReference type="NCBI Taxonomy" id="457454"/>
    <lineage>
        <taxon>Bacteria</taxon>
        <taxon>Thermotogati</taxon>
        <taxon>Deinococcota</taxon>
        <taxon>Deinococci</taxon>
        <taxon>Deinococcales</taxon>
        <taxon>Deinococcaceae</taxon>
        <taxon>Deinococcus</taxon>
    </lineage>
</organism>
<dbReference type="SMART" id="SM00220">
    <property type="entry name" value="S_TKc"/>
    <property type="match status" value="1"/>
</dbReference>
<evidence type="ECO:0000256" key="1">
    <source>
        <dbReference type="ARBA" id="ARBA00022679"/>
    </source>
</evidence>